<dbReference type="InterPro" id="IPR029261">
    <property type="entry name" value="Transposase_Znf"/>
</dbReference>
<dbReference type="EMBL" id="BMVU01000049">
    <property type="protein sequence ID" value="GGY03123.1"/>
    <property type="molecule type" value="Genomic_DNA"/>
</dbReference>
<sequence>MTPGGFGGTLGLCDETLLLLLPHLVAVVAESVDAIDGVLVITAHTRDGPVACPGCGMVAGWEHSRYVRHVADEAVGGRPVRIDLSVRRLYCENPQCVKVTFVEQVDGLTRRHQRRTPACRQSSSPWSRSWPARLVPGSCAVCISS</sequence>
<dbReference type="Pfam" id="PF14690">
    <property type="entry name" value="Zn_ribbon_ISL3"/>
    <property type="match status" value="1"/>
</dbReference>
<keyword evidence="3" id="KW-1185">Reference proteome</keyword>
<evidence type="ECO:0000259" key="1">
    <source>
        <dbReference type="Pfam" id="PF14690"/>
    </source>
</evidence>
<dbReference type="PANTHER" id="PTHR33498:SF1">
    <property type="entry name" value="TRANSPOSASE FOR INSERTION SEQUENCE ELEMENT IS1557"/>
    <property type="match status" value="1"/>
</dbReference>
<reference evidence="2" key="2">
    <citation type="submission" date="2020-09" db="EMBL/GenBank/DDBJ databases">
        <authorList>
            <person name="Sun Q."/>
            <person name="Ohkuma M."/>
        </authorList>
    </citation>
    <scope>NUCLEOTIDE SEQUENCE</scope>
    <source>
        <strain evidence="2">JCM 4790</strain>
    </source>
</reference>
<comment type="caution">
    <text evidence="2">The sequence shown here is derived from an EMBL/GenBank/DDBJ whole genome shotgun (WGS) entry which is preliminary data.</text>
</comment>
<dbReference type="AlphaFoldDB" id="A0A918NWY9"/>
<feature type="domain" description="Transposase IS204/IS1001/IS1096/IS1165 zinc-finger" evidence="1">
    <location>
        <begin position="49"/>
        <end position="93"/>
    </location>
</feature>
<evidence type="ECO:0000313" key="2">
    <source>
        <dbReference type="EMBL" id="GGY03123.1"/>
    </source>
</evidence>
<gene>
    <name evidence="2" type="ORF">GCM10010358_66170</name>
</gene>
<organism evidence="2 3">
    <name type="scientific">Streptomyces minutiscleroticus</name>
    <dbReference type="NCBI Taxonomy" id="68238"/>
    <lineage>
        <taxon>Bacteria</taxon>
        <taxon>Bacillati</taxon>
        <taxon>Actinomycetota</taxon>
        <taxon>Actinomycetes</taxon>
        <taxon>Kitasatosporales</taxon>
        <taxon>Streptomycetaceae</taxon>
        <taxon>Streptomyces</taxon>
    </lineage>
</organism>
<name>A0A918NWY9_9ACTN</name>
<dbReference type="Proteomes" id="UP000619244">
    <property type="component" value="Unassembled WGS sequence"/>
</dbReference>
<accession>A0A918NWY9</accession>
<proteinExistence type="predicted"/>
<evidence type="ECO:0000313" key="3">
    <source>
        <dbReference type="Proteomes" id="UP000619244"/>
    </source>
</evidence>
<dbReference type="PANTHER" id="PTHR33498">
    <property type="entry name" value="TRANSPOSASE FOR INSERTION SEQUENCE ELEMENT IS1557"/>
    <property type="match status" value="1"/>
</dbReference>
<reference evidence="2" key="1">
    <citation type="journal article" date="2014" name="Int. J. Syst. Evol. Microbiol.">
        <title>Complete genome sequence of Corynebacterium casei LMG S-19264T (=DSM 44701T), isolated from a smear-ripened cheese.</title>
        <authorList>
            <consortium name="US DOE Joint Genome Institute (JGI-PGF)"/>
            <person name="Walter F."/>
            <person name="Albersmeier A."/>
            <person name="Kalinowski J."/>
            <person name="Ruckert C."/>
        </authorList>
    </citation>
    <scope>NUCLEOTIDE SEQUENCE</scope>
    <source>
        <strain evidence="2">JCM 4790</strain>
    </source>
</reference>
<dbReference type="InterPro" id="IPR047951">
    <property type="entry name" value="Transpos_ISL3"/>
</dbReference>
<protein>
    <recommendedName>
        <fullName evidence="1">Transposase IS204/IS1001/IS1096/IS1165 zinc-finger domain-containing protein</fullName>
    </recommendedName>
</protein>